<dbReference type="AlphaFoldDB" id="A0AA88J9Q6"/>
<proteinExistence type="predicted"/>
<evidence type="ECO:0000313" key="1">
    <source>
        <dbReference type="EMBL" id="GMN65962.1"/>
    </source>
</evidence>
<sequence length="267" mass="29523">MFKFIKVVGDEVLNRLCPDFFIRHTRILVTQWLDFTVGDVDLEDGGHHGWSGCFVAYLVHRFNVELPSPLLVPLIDPDAIGSDRSRPLPLAHSGLVSPISHWGLGPGAASALQAVFSVSDLIWPTPTFFGFFFFADLDVSFGSRFHPLIDSFASACFWAIPLKCAKVGGASIRFSFFWVFALRNTAEKATANYLNESIVLGTSLRYHCRVVLVRVKQNALQGVDSFTFWMSMVDRLHWPAPICIVGSVAGRATAEGGPVYSCRPSRP</sequence>
<accession>A0AA88J9Q6</accession>
<comment type="caution">
    <text evidence="1">The sequence shown here is derived from an EMBL/GenBank/DDBJ whole genome shotgun (WGS) entry which is preliminary data.</text>
</comment>
<dbReference type="EMBL" id="BTGU01000275">
    <property type="protein sequence ID" value="GMN65962.1"/>
    <property type="molecule type" value="Genomic_DNA"/>
</dbReference>
<dbReference type="Proteomes" id="UP001187192">
    <property type="component" value="Unassembled WGS sequence"/>
</dbReference>
<evidence type="ECO:0000313" key="2">
    <source>
        <dbReference type="Proteomes" id="UP001187192"/>
    </source>
</evidence>
<gene>
    <name evidence="1" type="ORF">TIFTF001_035028</name>
</gene>
<protein>
    <submittedName>
        <fullName evidence="1">Uncharacterized protein</fullName>
    </submittedName>
</protein>
<organism evidence="1 2">
    <name type="scientific">Ficus carica</name>
    <name type="common">Common fig</name>
    <dbReference type="NCBI Taxonomy" id="3494"/>
    <lineage>
        <taxon>Eukaryota</taxon>
        <taxon>Viridiplantae</taxon>
        <taxon>Streptophyta</taxon>
        <taxon>Embryophyta</taxon>
        <taxon>Tracheophyta</taxon>
        <taxon>Spermatophyta</taxon>
        <taxon>Magnoliopsida</taxon>
        <taxon>eudicotyledons</taxon>
        <taxon>Gunneridae</taxon>
        <taxon>Pentapetalae</taxon>
        <taxon>rosids</taxon>
        <taxon>fabids</taxon>
        <taxon>Rosales</taxon>
        <taxon>Moraceae</taxon>
        <taxon>Ficeae</taxon>
        <taxon>Ficus</taxon>
    </lineage>
</organism>
<name>A0AA88J9Q6_FICCA</name>
<reference evidence="1" key="1">
    <citation type="submission" date="2023-07" db="EMBL/GenBank/DDBJ databases">
        <title>draft genome sequence of fig (Ficus carica).</title>
        <authorList>
            <person name="Takahashi T."/>
            <person name="Nishimura K."/>
        </authorList>
    </citation>
    <scope>NUCLEOTIDE SEQUENCE</scope>
</reference>
<keyword evidence="2" id="KW-1185">Reference proteome</keyword>